<protein>
    <submittedName>
        <fullName evidence="1">Uncharacterized protein</fullName>
    </submittedName>
</protein>
<proteinExistence type="predicted"/>
<evidence type="ECO:0000313" key="2">
    <source>
        <dbReference type="Proteomes" id="UP001303046"/>
    </source>
</evidence>
<organism evidence="1 2">
    <name type="scientific">Necator americanus</name>
    <name type="common">Human hookworm</name>
    <dbReference type="NCBI Taxonomy" id="51031"/>
    <lineage>
        <taxon>Eukaryota</taxon>
        <taxon>Metazoa</taxon>
        <taxon>Ecdysozoa</taxon>
        <taxon>Nematoda</taxon>
        <taxon>Chromadorea</taxon>
        <taxon>Rhabditida</taxon>
        <taxon>Rhabditina</taxon>
        <taxon>Rhabditomorpha</taxon>
        <taxon>Strongyloidea</taxon>
        <taxon>Ancylostomatidae</taxon>
        <taxon>Bunostominae</taxon>
        <taxon>Necator</taxon>
    </lineage>
</organism>
<sequence>MQVTSRPQKGIRMERDSMELVDQFCYLGSTLTNNVSHEKDTQQKWAVALLHLAQRNACGRSPSPRKFSCEPTYPYHSIRIGILDNTIYGYREA</sequence>
<accession>A0ABR1C5B2</accession>
<keyword evidence="2" id="KW-1185">Reference proteome</keyword>
<evidence type="ECO:0000313" key="1">
    <source>
        <dbReference type="EMBL" id="KAK6733704.1"/>
    </source>
</evidence>
<name>A0ABR1C5B2_NECAM</name>
<reference evidence="1 2" key="1">
    <citation type="submission" date="2023-08" db="EMBL/GenBank/DDBJ databases">
        <title>A Necator americanus chromosomal reference genome.</title>
        <authorList>
            <person name="Ilik V."/>
            <person name="Petrzelkova K.J."/>
            <person name="Pardy F."/>
            <person name="Fuh T."/>
            <person name="Niatou-Singa F.S."/>
            <person name="Gouil Q."/>
            <person name="Baker L."/>
            <person name="Ritchie M.E."/>
            <person name="Jex A.R."/>
            <person name="Gazzola D."/>
            <person name="Li H."/>
            <person name="Toshio Fujiwara R."/>
            <person name="Zhan B."/>
            <person name="Aroian R.V."/>
            <person name="Pafco B."/>
            <person name="Schwarz E.M."/>
        </authorList>
    </citation>
    <scope>NUCLEOTIDE SEQUENCE [LARGE SCALE GENOMIC DNA]</scope>
    <source>
        <strain evidence="1 2">Aroian</strain>
        <tissue evidence="1">Whole animal</tissue>
    </source>
</reference>
<gene>
    <name evidence="1" type="primary">Necator_chrII.g5248</name>
    <name evidence="1" type="ORF">RB195_017455</name>
</gene>
<comment type="caution">
    <text evidence="1">The sequence shown here is derived from an EMBL/GenBank/DDBJ whole genome shotgun (WGS) entry which is preliminary data.</text>
</comment>
<dbReference type="Proteomes" id="UP001303046">
    <property type="component" value="Unassembled WGS sequence"/>
</dbReference>
<dbReference type="EMBL" id="JAVFWL010000002">
    <property type="protein sequence ID" value="KAK6733704.1"/>
    <property type="molecule type" value="Genomic_DNA"/>
</dbReference>